<comment type="subcellular location">
    <subcellularLocation>
        <location evidence="1">Cell membrane</location>
        <topology evidence="1">Multi-pass membrane protein</topology>
    </subcellularLocation>
</comment>
<dbReference type="Gene3D" id="3.30.460.20">
    <property type="entry name" value="CorA soluble domain-like"/>
    <property type="match status" value="1"/>
</dbReference>
<dbReference type="InterPro" id="IPR045863">
    <property type="entry name" value="CorA_TM1_TM2"/>
</dbReference>
<feature type="transmembrane region" description="Helical" evidence="8">
    <location>
        <begin position="275"/>
        <end position="298"/>
    </location>
</feature>
<dbReference type="GO" id="GO:0015095">
    <property type="term" value="F:magnesium ion transmembrane transporter activity"/>
    <property type="evidence" value="ECO:0007669"/>
    <property type="project" value="TreeGrafter"/>
</dbReference>
<evidence type="ECO:0000313" key="9">
    <source>
        <dbReference type="EMBL" id="NMH90597.1"/>
    </source>
</evidence>
<keyword evidence="4" id="KW-1003">Cell membrane</keyword>
<evidence type="ECO:0000256" key="3">
    <source>
        <dbReference type="ARBA" id="ARBA00022448"/>
    </source>
</evidence>
<dbReference type="Gene3D" id="1.20.58.340">
    <property type="entry name" value="Magnesium transport protein CorA, transmembrane region"/>
    <property type="match status" value="2"/>
</dbReference>
<dbReference type="GO" id="GO:0015087">
    <property type="term" value="F:cobalt ion transmembrane transporter activity"/>
    <property type="evidence" value="ECO:0007669"/>
    <property type="project" value="TreeGrafter"/>
</dbReference>
<name>A0A848DDF8_9PSEU</name>
<organism evidence="9 10">
    <name type="scientific">Pseudonocardia bannensis</name>
    <dbReference type="NCBI Taxonomy" id="630973"/>
    <lineage>
        <taxon>Bacteria</taxon>
        <taxon>Bacillati</taxon>
        <taxon>Actinomycetota</taxon>
        <taxon>Actinomycetes</taxon>
        <taxon>Pseudonocardiales</taxon>
        <taxon>Pseudonocardiaceae</taxon>
        <taxon>Pseudonocardia</taxon>
    </lineage>
</organism>
<keyword evidence="10" id="KW-1185">Reference proteome</keyword>
<reference evidence="9 10" key="1">
    <citation type="submission" date="2020-04" db="EMBL/GenBank/DDBJ databases">
        <authorList>
            <person name="Klaysubun C."/>
            <person name="Duangmal K."/>
            <person name="Lipun K."/>
        </authorList>
    </citation>
    <scope>NUCLEOTIDE SEQUENCE [LARGE SCALE GENOMIC DNA]</scope>
    <source>
        <strain evidence="9 10">DSM 45300</strain>
    </source>
</reference>
<keyword evidence="3" id="KW-0813">Transport</keyword>
<evidence type="ECO:0000256" key="6">
    <source>
        <dbReference type="ARBA" id="ARBA00022989"/>
    </source>
</evidence>
<dbReference type="SUPFAM" id="SSF143865">
    <property type="entry name" value="CorA soluble domain-like"/>
    <property type="match status" value="1"/>
</dbReference>
<evidence type="ECO:0000313" key="10">
    <source>
        <dbReference type="Proteomes" id="UP000586918"/>
    </source>
</evidence>
<dbReference type="SUPFAM" id="SSF144083">
    <property type="entry name" value="Magnesium transport protein CorA, transmembrane region"/>
    <property type="match status" value="1"/>
</dbReference>
<dbReference type="AlphaFoldDB" id="A0A848DDF8"/>
<dbReference type="InterPro" id="IPR002523">
    <property type="entry name" value="MgTranspt_CorA/ZnTranspt_ZntB"/>
</dbReference>
<gene>
    <name evidence="9" type="ORF">HF519_03170</name>
</gene>
<sequence>MSAVDVRLVTPDGVEDRPPDELELLLKDQDAGVVWVDVPEWDDEAAGLLTQHFGLHPRAVHDCAQRNPVPKVHVYPDQVFVVLHAPERGARGHVHYVELDQFIGPRHLITVHGPLNPAVAPEAAQVETRTVHRRLEAGRLQVSSSYQLSFVLVSALSARLRDYLAALTEEVWRLERAVTGGHLGDAEQFLEEMFQVRHGLLAVRTMAALSGEVYGRMATLDVFGAGPGHGWLIDLTDQFRRLRTMADGQREYLQGVIEFYQTRTNTKMTIAAERLAVIAAVTLPVTAISSVMGMNVIVNDSTKVGELAVLLTGMAIMSAALLVWARRKGWW</sequence>
<keyword evidence="6 8" id="KW-1133">Transmembrane helix</keyword>
<evidence type="ECO:0000256" key="5">
    <source>
        <dbReference type="ARBA" id="ARBA00022692"/>
    </source>
</evidence>
<accession>A0A848DDF8</accession>
<protein>
    <submittedName>
        <fullName evidence="9">Magnesium transporter CorA family protein</fullName>
    </submittedName>
</protein>
<dbReference type="PANTHER" id="PTHR46494:SF1">
    <property type="entry name" value="CORA FAMILY METAL ION TRANSPORTER (EUROFUNG)"/>
    <property type="match status" value="1"/>
</dbReference>
<dbReference type="PANTHER" id="PTHR46494">
    <property type="entry name" value="CORA FAMILY METAL ION TRANSPORTER (EUROFUNG)"/>
    <property type="match status" value="1"/>
</dbReference>
<dbReference type="GO" id="GO:0050897">
    <property type="term" value="F:cobalt ion binding"/>
    <property type="evidence" value="ECO:0007669"/>
    <property type="project" value="TreeGrafter"/>
</dbReference>
<keyword evidence="5 8" id="KW-0812">Transmembrane</keyword>
<keyword evidence="7 8" id="KW-0472">Membrane</keyword>
<evidence type="ECO:0000256" key="1">
    <source>
        <dbReference type="ARBA" id="ARBA00004651"/>
    </source>
</evidence>
<dbReference type="InterPro" id="IPR045861">
    <property type="entry name" value="CorA_cytoplasmic_dom"/>
</dbReference>
<feature type="transmembrane region" description="Helical" evidence="8">
    <location>
        <begin position="304"/>
        <end position="325"/>
    </location>
</feature>
<evidence type="ECO:0000256" key="4">
    <source>
        <dbReference type="ARBA" id="ARBA00022475"/>
    </source>
</evidence>
<evidence type="ECO:0000256" key="7">
    <source>
        <dbReference type="ARBA" id="ARBA00023136"/>
    </source>
</evidence>
<dbReference type="EMBL" id="JAAXKZ010000006">
    <property type="protein sequence ID" value="NMH90597.1"/>
    <property type="molecule type" value="Genomic_DNA"/>
</dbReference>
<proteinExistence type="inferred from homology"/>
<dbReference type="RefSeq" id="WP_169410091.1">
    <property type="nucleotide sequence ID" value="NZ_JAAXKZ010000006.1"/>
</dbReference>
<evidence type="ECO:0000256" key="2">
    <source>
        <dbReference type="ARBA" id="ARBA00009765"/>
    </source>
</evidence>
<dbReference type="GO" id="GO:0005886">
    <property type="term" value="C:plasma membrane"/>
    <property type="evidence" value="ECO:0007669"/>
    <property type="project" value="UniProtKB-SubCell"/>
</dbReference>
<dbReference type="CDD" id="cd12822">
    <property type="entry name" value="TmCorA-like"/>
    <property type="match status" value="1"/>
</dbReference>
<comment type="similarity">
    <text evidence="2">Belongs to the CorA metal ion transporter (MIT) (TC 1.A.35) family.</text>
</comment>
<dbReference type="Pfam" id="PF01544">
    <property type="entry name" value="CorA"/>
    <property type="match status" value="1"/>
</dbReference>
<dbReference type="GO" id="GO:0000287">
    <property type="term" value="F:magnesium ion binding"/>
    <property type="evidence" value="ECO:0007669"/>
    <property type="project" value="TreeGrafter"/>
</dbReference>
<evidence type="ECO:0000256" key="8">
    <source>
        <dbReference type="SAM" id="Phobius"/>
    </source>
</evidence>
<comment type="caution">
    <text evidence="9">The sequence shown here is derived from an EMBL/GenBank/DDBJ whole genome shotgun (WGS) entry which is preliminary data.</text>
</comment>
<dbReference type="Proteomes" id="UP000586918">
    <property type="component" value="Unassembled WGS sequence"/>
</dbReference>